<dbReference type="RefSeq" id="WP_317052489.1">
    <property type="nucleotide sequence ID" value="NZ_CP140878.1"/>
</dbReference>
<name>A0AAW8YNV1_PEDAC</name>
<reference evidence="4" key="1">
    <citation type="journal article" date="2023" name="PeerJ">
        <title>Selection and evaluation of lactic acid bacteria from chicken feces in Thailand as potential probiotics.</title>
        <authorList>
            <person name="Khurajog B."/>
            <person name="Disastra Y."/>
            <person name="Lawwyne L.D."/>
            <person name="Sirichokchatchawan W."/>
            <person name="Niyomtham W."/>
            <person name="Yindee J."/>
            <person name="Hampson D.J."/>
            <person name="Prapasarakul N."/>
        </authorList>
    </citation>
    <scope>NUCLEOTIDE SEQUENCE</scope>
    <source>
        <strain evidence="4">BF14</strain>
    </source>
</reference>
<gene>
    <name evidence="4" type="ORF">R0H03_09905</name>
</gene>
<feature type="domain" description="Glucosyltransferase 3-like C-terminal" evidence="3">
    <location>
        <begin position="170"/>
        <end position="326"/>
    </location>
</feature>
<dbReference type="Proteomes" id="UP001280415">
    <property type="component" value="Unassembled WGS sequence"/>
</dbReference>
<protein>
    <submittedName>
        <fullName evidence="4">Uncharacterized protein</fullName>
    </submittedName>
</protein>
<dbReference type="PIRSF" id="PIRSF007023">
    <property type="entry name" value="UDP-Galf_transf"/>
    <property type="match status" value="1"/>
</dbReference>
<dbReference type="Pfam" id="PF26337">
    <property type="entry name" value="Gtf3_C"/>
    <property type="match status" value="1"/>
</dbReference>
<proteinExistence type="predicted"/>
<dbReference type="Pfam" id="PF26334">
    <property type="entry name" value="Gtf3_N"/>
    <property type="match status" value="1"/>
</dbReference>
<evidence type="ECO:0000256" key="1">
    <source>
        <dbReference type="ARBA" id="ARBA00022679"/>
    </source>
</evidence>
<accession>A0AAW8YNV1</accession>
<evidence type="ECO:0000313" key="5">
    <source>
        <dbReference type="Proteomes" id="UP001280415"/>
    </source>
</evidence>
<dbReference type="AlphaFoldDB" id="A0AAW8YNV1"/>
<keyword evidence="1" id="KW-0808">Transferase</keyword>
<dbReference type="InterPro" id="IPR058592">
    <property type="entry name" value="Gtf3_C"/>
</dbReference>
<feature type="domain" description="Glucosyltransferase 3-like N-terminal" evidence="2">
    <location>
        <begin position="2"/>
        <end position="151"/>
    </location>
</feature>
<organism evidence="4 5">
    <name type="scientific">Pediococcus acidilactici</name>
    <dbReference type="NCBI Taxonomy" id="1254"/>
    <lineage>
        <taxon>Bacteria</taxon>
        <taxon>Bacillati</taxon>
        <taxon>Bacillota</taxon>
        <taxon>Bacilli</taxon>
        <taxon>Lactobacillales</taxon>
        <taxon>Lactobacillaceae</taxon>
        <taxon>Pediococcus</taxon>
        <taxon>Pediococcus acidilactici group</taxon>
    </lineage>
</organism>
<dbReference type="Gene3D" id="3.40.50.2000">
    <property type="entry name" value="Glycogen Phosphorylase B"/>
    <property type="match status" value="2"/>
</dbReference>
<dbReference type="InterPro" id="IPR058591">
    <property type="entry name" value="Gtf3_N"/>
</dbReference>
<reference evidence="4" key="2">
    <citation type="submission" date="2023-10" db="EMBL/GenBank/DDBJ databases">
        <authorList>
            <person name="Khurajog B."/>
        </authorList>
    </citation>
    <scope>NUCLEOTIDE SEQUENCE</scope>
    <source>
        <strain evidence="4">BF14</strain>
    </source>
</reference>
<dbReference type="EMBL" id="JAWJAX010000016">
    <property type="protein sequence ID" value="MDV2912143.1"/>
    <property type="molecule type" value="Genomic_DNA"/>
</dbReference>
<evidence type="ECO:0000313" key="4">
    <source>
        <dbReference type="EMBL" id="MDV2912143.1"/>
    </source>
</evidence>
<evidence type="ECO:0000259" key="3">
    <source>
        <dbReference type="Pfam" id="PF26337"/>
    </source>
</evidence>
<sequence>MKKYVLEVFDGQSNTAGEKAKNDITKILIGKGYSSVNVKLKKTRLGKVLYTKKEIKNKLNNIRSGDIFVIQYPMYSRYATRILQMECKKRGILTVCLLHDLESLRLFKDNKKKITDEIGILKQFDSIIVHNQVMEKWLKENGISTITINLQIFDYLSNQKMINANKNKDIVFAGNLAKSGFLERWDISKQIVVYGINPSESYPSNVKYQGVKSPDELPKFLSGSFGLVWDGDALDTNNGLYGEYTMYNNPHKVSLYVSSGLPVIVWSKAAIANFVKYKNIGFTVSSLEEIPSLLEGMSNEQYETILKNVKKVGSELRRGKYTLLAVGKAEKCLLG</sequence>
<comment type="caution">
    <text evidence="4">The sequence shown here is derived from an EMBL/GenBank/DDBJ whole genome shotgun (WGS) entry which is preliminary data.</text>
</comment>
<evidence type="ECO:0000259" key="2">
    <source>
        <dbReference type="Pfam" id="PF26334"/>
    </source>
</evidence>